<dbReference type="InterPro" id="IPR001584">
    <property type="entry name" value="Integrase_cat-core"/>
</dbReference>
<dbReference type="Pfam" id="PF00665">
    <property type="entry name" value="rve"/>
    <property type="match status" value="1"/>
</dbReference>
<dbReference type="NCBIfam" id="NF033516">
    <property type="entry name" value="transpos_IS3"/>
    <property type="match status" value="1"/>
</dbReference>
<dbReference type="InterPro" id="IPR012337">
    <property type="entry name" value="RNaseH-like_sf"/>
</dbReference>
<accession>A0A430ALW1</accession>
<dbReference type="InterPro" id="IPR036397">
    <property type="entry name" value="RNaseH_sf"/>
</dbReference>
<dbReference type="InterPro" id="IPR050900">
    <property type="entry name" value="Transposase_IS3/IS150/IS904"/>
</dbReference>
<protein>
    <recommendedName>
        <fullName evidence="1">Integrase catalytic domain-containing protein</fullName>
    </recommendedName>
</protein>
<organism evidence="2 3">
    <name type="scientific">Vagococcus elongatus</name>
    <dbReference type="NCBI Taxonomy" id="180344"/>
    <lineage>
        <taxon>Bacteria</taxon>
        <taxon>Bacillati</taxon>
        <taxon>Bacillota</taxon>
        <taxon>Bacilli</taxon>
        <taxon>Lactobacillales</taxon>
        <taxon>Enterococcaceae</taxon>
        <taxon>Vagococcus</taxon>
    </lineage>
</organism>
<evidence type="ECO:0000259" key="1">
    <source>
        <dbReference type="PROSITE" id="PS50994"/>
    </source>
</evidence>
<keyword evidence="3" id="KW-1185">Reference proteome</keyword>
<proteinExistence type="predicted"/>
<name>A0A430ALW1_9ENTE</name>
<evidence type="ECO:0000313" key="2">
    <source>
        <dbReference type="EMBL" id="RSU08877.1"/>
    </source>
</evidence>
<dbReference type="InterPro" id="IPR048020">
    <property type="entry name" value="Transpos_IS3"/>
</dbReference>
<dbReference type="Proteomes" id="UP000287605">
    <property type="component" value="Unassembled WGS sequence"/>
</dbReference>
<reference evidence="2 3" key="1">
    <citation type="submission" date="2017-05" db="EMBL/GenBank/DDBJ databases">
        <title>Vagococcus spp. assemblies.</title>
        <authorList>
            <person name="Gulvik C.A."/>
        </authorList>
    </citation>
    <scope>NUCLEOTIDE SEQUENCE [LARGE SCALE GENOMIC DNA]</scope>
    <source>
        <strain evidence="2 3">CCUG 51432</strain>
    </source>
</reference>
<dbReference type="GO" id="GO:0003676">
    <property type="term" value="F:nucleic acid binding"/>
    <property type="evidence" value="ECO:0007669"/>
    <property type="project" value="InterPro"/>
</dbReference>
<dbReference type="AlphaFoldDB" id="A0A430ALW1"/>
<gene>
    <name evidence="2" type="ORF">CBF29_13040</name>
</gene>
<dbReference type="OrthoDB" id="342869at2"/>
<sequence length="203" mass="23813">MKDLNIRSIIVKKWRPSNSNKSTIQERENLLKRDFSTTRLNQKWVTDITYIHTVEDGWCYLSSIQDLHSKKIIAWSFGKKMTTELVLDTLDKAVQTQSISKELVLHSDLGSQYTSQEYNEQINKLGIRHSFNHKGCPYDNAGIESFHATLKKEEVYQNHYQSFEQAKLALFQYIESFYNRTRIHSSIHYLTPQEMETLCQQAA</sequence>
<dbReference type="Pfam" id="PF13333">
    <property type="entry name" value="rve_2"/>
    <property type="match status" value="1"/>
</dbReference>
<dbReference type="EMBL" id="NGKA01000033">
    <property type="protein sequence ID" value="RSU08877.1"/>
    <property type="molecule type" value="Genomic_DNA"/>
</dbReference>
<dbReference type="Gene3D" id="3.30.420.10">
    <property type="entry name" value="Ribonuclease H-like superfamily/Ribonuclease H"/>
    <property type="match status" value="1"/>
</dbReference>
<dbReference type="PANTHER" id="PTHR46889:SF7">
    <property type="entry name" value="TRANSPOSASE FOR INSERTION SEQUENCE ELEMENT IS904"/>
    <property type="match status" value="1"/>
</dbReference>
<dbReference type="PANTHER" id="PTHR46889">
    <property type="entry name" value="TRANSPOSASE INSF FOR INSERTION SEQUENCE IS3B-RELATED"/>
    <property type="match status" value="1"/>
</dbReference>
<comment type="caution">
    <text evidence="2">The sequence shown here is derived from an EMBL/GenBank/DDBJ whole genome shotgun (WGS) entry which is preliminary data.</text>
</comment>
<dbReference type="PROSITE" id="PS50994">
    <property type="entry name" value="INTEGRASE"/>
    <property type="match status" value="1"/>
</dbReference>
<evidence type="ECO:0000313" key="3">
    <source>
        <dbReference type="Proteomes" id="UP000287605"/>
    </source>
</evidence>
<feature type="domain" description="Integrase catalytic" evidence="1">
    <location>
        <begin position="35"/>
        <end position="200"/>
    </location>
</feature>
<dbReference type="GO" id="GO:0015074">
    <property type="term" value="P:DNA integration"/>
    <property type="evidence" value="ECO:0007669"/>
    <property type="project" value="InterPro"/>
</dbReference>
<dbReference type="SUPFAM" id="SSF53098">
    <property type="entry name" value="Ribonuclease H-like"/>
    <property type="match status" value="1"/>
</dbReference>